<comment type="subcellular location">
    <subcellularLocation>
        <location evidence="1">Membrane</location>
        <topology evidence="1">Multi-pass membrane protein</topology>
    </subcellularLocation>
</comment>
<dbReference type="PANTHER" id="PTHR33514">
    <property type="entry name" value="PROTEIN ABCI12, CHLOROPLASTIC"/>
    <property type="match status" value="1"/>
</dbReference>
<gene>
    <name evidence="6" type="ORF">QYF68_18095</name>
</gene>
<feature type="transmembrane region" description="Helical" evidence="5">
    <location>
        <begin position="125"/>
        <end position="144"/>
    </location>
</feature>
<keyword evidence="7" id="KW-1185">Reference proteome</keyword>
<feature type="transmembrane region" description="Helical" evidence="5">
    <location>
        <begin position="254"/>
        <end position="275"/>
    </location>
</feature>
<dbReference type="CDD" id="cd16914">
    <property type="entry name" value="EcfT"/>
    <property type="match status" value="1"/>
</dbReference>
<accession>A0ABT8HG22</accession>
<evidence type="ECO:0000313" key="7">
    <source>
        <dbReference type="Proteomes" id="UP001172687"/>
    </source>
</evidence>
<keyword evidence="3 5" id="KW-1133">Transmembrane helix</keyword>
<feature type="transmembrane region" description="Helical" evidence="5">
    <location>
        <begin position="35"/>
        <end position="62"/>
    </location>
</feature>
<evidence type="ECO:0000256" key="5">
    <source>
        <dbReference type="SAM" id="Phobius"/>
    </source>
</evidence>
<dbReference type="RefSeq" id="WP_105388317.1">
    <property type="nucleotide sequence ID" value="NZ_CP070380.1"/>
</dbReference>
<evidence type="ECO:0000256" key="2">
    <source>
        <dbReference type="ARBA" id="ARBA00022692"/>
    </source>
</evidence>
<proteinExistence type="predicted"/>
<dbReference type="Proteomes" id="UP001172687">
    <property type="component" value="Unassembled WGS sequence"/>
</dbReference>
<dbReference type="Pfam" id="PF02361">
    <property type="entry name" value="CbiQ"/>
    <property type="match status" value="1"/>
</dbReference>
<comment type="caution">
    <text evidence="6">The sequence shown here is derived from an EMBL/GenBank/DDBJ whole genome shotgun (WGS) entry which is preliminary data.</text>
</comment>
<name>A0ABT8HG22_MYCAO</name>
<protein>
    <submittedName>
        <fullName evidence="6">Energy-coupling factor transporter transmembrane protein EcfT</fullName>
    </submittedName>
</protein>
<dbReference type="EMBL" id="JAUHTC010000060">
    <property type="protein sequence ID" value="MDN4519709.1"/>
    <property type="molecule type" value="Genomic_DNA"/>
</dbReference>
<keyword evidence="2 5" id="KW-0812">Transmembrane</keyword>
<dbReference type="InterPro" id="IPR003339">
    <property type="entry name" value="ABC/ECF_trnsptr_transmembrane"/>
</dbReference>
<evidence type="ECO:0000313" key="6">
    <source>
        <dbReference type="EMBL" id="MDN4519709.1"/>
    </source>
</evidence>
<keyword evidence="4 5" id="KW-0472">Membrane</keyword>
<dbReference type="PANTHER" id="PTHR33514:SF13">
    <property type="entry name" value="PROTEIN ABCI12, CHLOROPLASTIC"/>
    <property type="match status" value="1"/>
</dbReference>
<evidence type="ECO:0000256" key="3">
    <source>
        <dbReference type="ARBA" id="ARBA00022989"/>
    </source>
</evidence>
<evidence type="ECO:0000256" key="1">
    <source>
        <dbReference type="ARBA" id="ARBA00004141"/>
    </source>
</evidence>
<reference evidence="6" key="1">
    <citation type="submission" date="2023-07" db="EMBL/GenBank/DDBJ databases">
        <title>Degradation of tert-butanol by M. austroafricanum TBA100.</title>
        <authorList>
            <person name="Helbich S."/>
            <person name="Vainshtein Y."/>
        </authorList>
    </citation>
    <scope>NUCLEOTIDE SEQUENCE</scope>
    <source>
        <strain evidence="6">TBA100</strain>
    </source>
</reference>
<organism evidence="6 7">
    <name type="scientific">Mycolicibacterium austroafricanum</name>
    <name type="common">Mycobacterium austroafricanum</name>
    <dbReference type="NCBI Taxonomy" id="39687"/>
    <lineage>
        <taxon>Bacteria</taxon>
        <taxon>Bacillati</taxon>
        <taxon>Actinomycetota</taxon>
        <taxon>Actinomycetes</taxon>
        <taxon>Mycobacteriales</taxon>
        <taxon>Mycobacteriaceae</taxon>
        <taxon>Mycolicibacterium</taxon>
    </lineage>
</organism>
<feature type="transmembrane region" description="Helical" evidence="5">
    <location>
        <begin position="74"/>
        <end position="95"/>
    </location>
</feature>
<sequence>MTAAATPRKPRRQVVVLRPVPGDTVIHRLWAGSKLLIVAGIGVLLTFYPGWVPIGAVALLVVATARMARIPRGVLPTIPAWLWFLLLLGAVTAAFAGGDPVIGVGSVHVGLGGLLNFLRITALATVLLGLGAMVSWTTNVAEVAPAVARLGRPLRPLRIPVDDWAVTLALALRAFPMLIDEFSVLYAARRLRPREVDGNRRTKLRRWAAEVIDLLAAAITVSLRRADEMGDAITARGGAGQISAAPSGPRRRDWVTYAVVILVCGAALALELTVLGTSGIRR</sequence>
<evidence type="ECO:0000256" key="4">
    <source>
        <dbReference type="ARBA" id="ARBA00023136"/>
    </source>
</evidence>